<reference evidence="1 2" key="1">
    <citation type="journal article" date="2022" name="G3 (Bethesda)">
        <title>Whole-genome sequence and methylome profiling of the almond [Prunus dulcis (Mill.) D.A. Webb] cultivar 'Nonpareil'.</title>
        <authorList>
            <person name="D'Amico-Willman K.M."/>
            <person name="Ouma W.Z."/>
            <person name="Meulia T."/>
            <person name="Sideli G.M."/>
            <person name="Gradziel T.M."/>
            <person name="Fresnedo-Ramirez J."/>
        </authorList>
    </citation>
    <scope>NUCLEOTIDE SEQUENCE [LARGE SCALE GENOMIC DNA]</scope>
    <source>
        <strain evidence="1">Clone GOH B32 T37-40</strain>
    </source>
</reference>
<accession>A0AAD5F357</accession>
<dbReference type="EMBL" id="JAJFAZ020000001">
    <property type="protein sequence ID" value="KAI5351542.1"/>
    <property type="molecule type" value="Genomic_DNA"/>
</dbReference>
<dbReference type="AlphaFoldDB" id="A0AAD5F357"/>
<protein>
    <submittedName>
        <fullName evidence="1">Uncharacterized protein</fullName>
    </submittedName>
</protein>
<organism evidence="1 2">
    <name type="scientific">Prunus dulcis</name>
    <name type="common">Almond</name>
    <name type="synonym">Amygdalus dulcis</name>
    <dbReference type="NCBI Taxonomy" id="3755"/>
    <lineage>
        <taxon>Eukaryota</taxon>
        <taxon>Viridiplantae</taxon>
        <taxon>Streptophyta</taxon>
        <taxon>Embryophyta</taxon>
        <taxon>Tracheophyta</taxon>
        <taxon>Spermatophyta</taxon>
        <taxon>Magnoliopsida</taxon>
        <taxon>eudicotyledons</taxon>
        <taxon>Gunneridae</taxon>
        <taxon>Pentapetalae</taxon>
        <taxon>rosids</taxon>
        <taxon>fabids</taxon>
        <taxon>Rosales</taxon>
        <taxon>Rosaceae</taxon>
        <taxon>Amygdaloideae</taxon>
        <taxon>Amygdaleae</taxon>
        <taxon>Prunus</taxon>
    </lineage>
</organism>
<gene>
    <name evidence="1" type="ORF">L3X38_004433</name>
</gene>
<keyword evidence="2" id="KW-1185">Reference proteome</keyword>
<evidence type="ECO:0000313" key="1">
    <source>
        <dbReference type="EMBL" id="KAI5351542.1"/>
    </source>
</evidence>
<proteinExistence type="predicted"/>
<evidence type="ECO:0000313" key="2">
    <source>
        <dbReference type="Proteomes" id="UP001054821"/>
    </source>
</evidence>
<sequence>MALPKTHNAIWIDKCTSCVYGSDEQSVPTLFGSLCDRIHRRYSGVFQESEGAYEALKRVKRFFVHDIRQVSDTHRVRPEFQSRIRIGSCQLHNAIWIDKCTSCVYGSDEQSVPTLFGSLCDRIHRRYSGVFQESEGAYEALKRVKRSFVPDIR</sequence>
<comment type="caution">
    <text evidence="1">The sequence shown here is derived from an EMBL/GenBank/DDBJ whole genome shotgun (WGS) entry which is preliminary data.</text>
</comment>
<name>A0AAD5F357_PRUDU</name>
<dbReference type="Proteomes" id="UP001054821">
    <property type="component" value="Chromosome 1"/>
</dbReference>